<reference evidence="4" key="1">
    <citation type="submission" date="2014-03" db="EMBL/GenBank/DDBJ databases">
        <authorList>
            <person name="Aksoy S."/>
            <person name="Warren W."/>
            <person name="Wilson R.K."/>
        </authorList>
    </citation>
    <scope>NUCLEOTIDE SEQUENCE [LARGE SCALE GENOMIC DNA]</scope>
    <source>
        <strain evidence="4">IAEA</strain>
    </source>
</reference>
<dbReference type="Gene3D" id="3.10.110.10">
    <property type="entry name" value="Ubiquitin Conjugating Enzyme"/>
    <property type="match status" value="1"/>
</dbReference>
<dbReference type="InterPro" id="IPR016135">
    <property type="entry name" value="UBQ-conjugating_enzyme/RWD"/>
</dbReference>
<evidence type="ECO:0000259" key="2">
    <source>
        <dbReference type="PROSITE" id="PS50127"/>
    </source>
</evidence>
<feature type="domain" description="UBC core" evidence="2">
    <location>
        <begin position="16"/>
        <end position="167"/>
    </location>
</feature>
<evidence type="ECO:0000256" key="1">
    <source>
        <dbReference type="SAM" id="Phobius"/>
    </source>
</evidence>
<keyword evidence="1" id="KW-0472">Membrane</keyword>
<dbReference type="STRING" id="37001.A0A1A9VZG5"/>
<dbReference type="AlphaFoldDB" id="A0A1A9VZG5"/>
<dbReference type="InterPro" id="IPR000608">
    <property type="entry name" value="UBC"/>
</dbReference>
<dbReference type="EnsemblMetazoa" id="GBRI000364-RA">
    <property type="protein sequence ID" value="GBRI000364-PA"/>
    <property type="gene ID" value="GBRI000364"/>
</dbReference>
<feature type="transmembrane region" description="Helical" evidence="1">
    <location>
        <begin position="120"/>
        <end position="149"/>
    </location>
</feature>
<sequence length="167" mass="18625">QNHIAGSDSEIASVSANSFTSSTSSRNVSVNPSMNALESREVSTAIERLQITLDSPTNCSIGLKCFRLFDRHLLSRSIHCSPNYQFEPPKITFHTFICYCNIDSERAISLDTLKRNWTPILIITAVLLSMCSLLTDSMILWFPALLFGIRAIVADMRKSLDYGQTAM</sequence>
<dbReference type="Proteomes" id="UP000091820">
    <property type="component" value="Unassembled WGS sequence"/>
</dbReference>
<keyword evidence="1" id="KW-0812">Transmembrane</keyword>
<accession>A0A1A9VZG5</accession>
<dbReference type="PANTHER" id="PTHR24068">
    <property type="entry name" value="UBIQUITIN-CONJUGATING ENZYME E2"/>
    <property type="match status" value="1"/>
</dbReference>
<evidence type="ECO:0000313" key="4">
    <source>
        <dbReference type="Proteomes" id="UP000091820"/>
    </source>
</evidence>
<proteinExistence type="predicted"/>
<reference evidence="3" key="2">
    <citation type="submission" date="2020-05" db="UniProtKB">
        <authorList>
            <consortium name="EnsemblMetazoa"/>
        </authorList>
    </citation>
    <scope>IDENTIFICATION</scope>
    <source>
        <strain evidence="3">IAEA</strain>
    </source>
</reference>
<dbReference type="SUPFAM" id="SSF54495">
    <property type="entry name" value="UBC-like"/>
    <property type="match status" value="1"/>
</dbReference>
<dbReference type="VEuPathDB" id="VectorBase:GBRI000364"/>
<keyword evidence="4" id="KW-1185">Reference proteome</keyword>
<keyword evidence="1" id="KW-1133">Transmembrane helix</keyword>
<dbReference type="PROSITE" id="PS50127">
    <property type="entry name" value="UBC_2"/>
    <property type="match status" value="1"/>
</dbReference>
<organism evidence="3 4">
    <name type="scientific">Glossina brevipalpis</name>
    <dbReference type="NCBI Taxonomy" id="37001"/>
    <lineage>
        <taxon>Eukaryota</taxon>
        <taxon>Metazoa</taxon>
        <taxon>Ecdysozoa</taxon>
        <taxon>Arthropoda</taxon>
        <taxon>Hexapoda</taxon>
        <taxon>Insecta</taxon>
        <taxon>Pterygota</taxon>
        <taxon>Neoptera</taxon>
        <taxon>Endopterygota</taxon>
        <taxon>Diptera</taxon>
        <taxon>Brachycera</taxon>
        <taxon>Muscomorpha</taxon>
        <taxon>Hippoboscoidea</taxon>
        <taxon>Glossinidae</taxon>
        <taxon>Glossina</taxon>
    </lineage>
</organism>
<evidence type="ECO:0000313" key="3">
    <source>
        <dbReference type="EnsemblMetazoa" id="GBRI000364-PA"/>
    </source>
</evidence>
<protein>
    <recommendedName>
        <fullName evidence="2">UBC core domain-containing protein</fullName>
    </recommendedName>
</protein>
<dbReference type="Pfam" id="PF00179">
    <property type="entry name" value="UQ_con"/>
    <property type="match status" value="1"/>
</dbReference>
<name>A0A1A9VZG5_9MUSC</name>